<evidence type="ECO:0000256" key="4">
    <source>
        <dbReference type="ARBA" id="ARBA00023315"/>
    </source>
</evidence>
<dbReference type="Gene3D" id="3.30.559.10">
    <property type="entry name" value="Chloramphenicol acetyltransferase-like domain"/>
    <property type="match status" value="2"/>
</dbReference>
<evidence type="ECO:0000313" key="6">
    <source>
        <dbReference type="Proteomes" id="UP000826661"/>
    </source>
</evidence>
<name>A0A8G0PD73_9HYPO</name>
<protein>
    <recommendedName>
        <fullName evidence="7">Transferase</fullName>
    </recommendedName>
</protein>
<dbReference type="InterPro" id="IPR023213">
    <property type="entry name" value="CAT-like_dom_sf"/>
</dbReference>
<dbReference type="InterPro" id="IPR051283">
    <property type="entry name" value="Sec_Metabolite_Acyltrans"/>
</dbReference>
<evidence type="ECO:0000256" key="3">
    <source>
        <dbReference type="ARBA" id="ARBA00022679"/>
    </source>
</evidence>
<comment type="similarity">
    <text evidence="2">Belongs to the plant acyltransferase family.</text>
</comment>
<comment type="pathway">
    <text evidence="1">Secondary metabolite biosynthesis.</text>
</comment>
<dbReference type="GO" id="GO:0016746">
    <property type="term" value="F:acyltransferase activity"/>
    <property type="evidence" value="ECO:0007669"/>
    <property type="project" value="UniProtKB-KW"/>
</dbReference>
<dbReference type="Proteomes" id="UP000826661">
    <property type="component" value="Chromosome II"/>
</dbReference>
<organism evidence="5 6">
    <name type="scientific">Trichoderma simmonsii</name>
    <dbReference type="NCBI Taxonomy" id="1491479"/>
    <lineage>
        <taxon>Eukaryota</taxon>
        <taxon>Fungi</taxon>
        <taxon>Dikarya</taxon>
        <taxon>Ascomycota</taxon>
        <taxon>Pezizomycotina</taxon>
        <taxon>Sordariomycetes</taxon>
        <taxon>Hypocreomycetidae</taxon>
        <taxon>Hypocreales</taxon>
        <taxon>Hypocreaceae</taxon>
        <taxon>Trichoderma</taxon>
    </lineage>
</organism>
<gene>
    <name evidence="5" type="ORF">H0G86_004183</name>
</gene>
<evidence type="ECO:0008006" key="7">
    <source>
        <dbReference type="Google" id="ProtNLM"/>
    </source>
</evidence>
<dbReference type="AlphaFoldDB" id="A0A8G0PD73"/>
<keyword evidence="4" id="KW-0012">Acyltransferase</keyword>
<accession>A0A8G0PD73</accession>
<dbReference type="Pfam" id="PF02458">
    <property type="entry name" value="Transferase"/>
    <property type="match status" value="1"/>
</dbReference>
<keyword evidence="6" id="KW-1185">Reference proteome</keyword>
<proteinExistence type="inferred from homology"/>
<evidence type="ECO:0000313" key="5">
    <source>
        <dbReference type="EMBL" id="QYS96946.1"/>
    </source>
</evidence>
<dbReference type="PANTHER" id="PTHR31896:SF69">
    <property type="entry name" value="FAMILY REGULATORY PROTEIN, PUTATIVE (AFU_ORTHOLOGUE AFUA_3G14730)-RELATED"/>
    <property type="match status" value="1"/>
</dbReference>
<keyword evidence="3" id="KW-0808">Transferase</keyword>
<evidence type="ECO:0000256" key="1">
    <source>
        <dbReference type="ARBA" id="ARBA00005179"/>
    </source>
</evidence>
<dbReference type="EMBL" id="CP075865">
    <property type="protein sequence ID" value="QYS96946.1"/>
    <property type="molecule type" value="Genomic_DNA"/>
</dbReference>
<sequence>MDYLFGRKPSPAHIPGDRIVPLHFFEKSPLVQGNNVAVSLVFDDVLDPEKLRESLEGLVKREGWQRLGGRLRKNVRAAASDQFPAAAGEIEWHIPAEFTAERPAIAFAHIDHGMSAASHPAASKIPQPSTRPAVLGDPDNLADLAWEAGYQPGGISDYLTSDRPVLGLRVNSFTDKTIVVLQWQHVAFDALGMQYVVAGWSSMLWGKTDQIPTPCGFDTDPFDAMAKGSRPITEQHVLSDKRVGFGGLLQWGLGYGVDMLVRAKENRMVCIPETYWRVQLDKALEELRAEAIAKGEDASKVFLTENDILTAWTIRCIVNSTEMNSDRTVATSIAMSLRKAFEGDLIPLSAEHPYVGNAYGWVNVLVKAGDVSSKPLSWLARQVRRSINEQGTREQHEAYHDMVRTSYSGLPVIVFGDGTMAQIGFSNWSKAGLFDLDFAPARKTPKGDVPCRPSYVQENHGPIKPADGWFIFGKDENGNYWSSACRVKGQWAKFQEQIDDDFKDA</sequence>
<dbReference type="PANTHER" id="PTHR31896">
    <property type="entry name" value="FAMILY REGULATORY PROTEIN, PUTATIVE (AFU_ORTHOLOGUE AFUA_3G14730)-RELATED"/>
    <property type="match status" value="1"/>
</dbReference>
<evidence type="ECO:0000256" key="2">
    <source>
        <dbReference type="ARBA" id="ARBA00009861"/>
    </source>
</evidence>
<reference evidence="5 6" key="1">
    <citation type="journal article" date="2021" name="BMC Genomics">
        <title>Telomere-to-telomere genome assembly of asparaginase-producing Trichoderma simmonsii.</title>
        <authorList>
            <person name="Chung D."/>
            <person name="Kwon Y.M."/>
            <person name="Yang Y."/>
        </authorList>
    </citation>
    <scope>NUCLEOTIDE SEQUENCE [LARGE SCALE GENOMIC DNA]</scope>
    <source>
        <strain evidence="5 6">GH-Sj1</strain>
    </source>
</reference>